<keyword evidence="9" id="KW-1185">Reference proteome</keyword>
<keyword evidence="6 7" id="KW-0472">Membrane</keyword>
<comment type="similarity">
    <text evidence="2">Belongs to the chromate ion transporter (CHR) (TC 2.A.51) family.</text>
</comment>
<evidence type="ECO:0000256" key="2">
    <source>
        <dbReference type="ARBA" id="ARBA00005262"/>
    </source>
</evidence>
<evidence type="ECO:0000256" key="4">
    <source>
        <dbReference type="ARBA" id="ARBA00022692"/>
    </source>
</evidence>
<feature type="transmembrane region" description="Helical" evidence="7">
    <location>
        <begin position="203"/>
        <end position="222"/>
    </location>
</feature>
<evidence type="ECO:0000256" key="7">
    <source>
        <dbReference type="SAM" id="Phobius"/>
    </source>
</evidence>
<gene>
    <name evidence="8" type="ORF">HLA92_00045</name>
</gene>
<dbReference type="Proteomes" id="UP000502118">
    <property type="component" value="Chromosome"/>
</dbReference>
<keyword evidence="3" id="KW-1003">Cell membrane</keyword>
<feature type="transmembrane region" description="Helical" evidence="7">
    <location>
        <begin position="131"/>
        <end position="153"/>
    </location>
</feature>
<dbReference type="RefSeq" id="WP_171112318.1">
    <property type="nucleotide sequence ID" value="NZ_CP053097.1"/>
</dbReference>
<proteinExistence type="inferred from homology"/>
<dbReference type="AlphaFoldDB" id="A0A6M4JFQ4"/>
<accession>A0A6M4JFQ4</accession>
<organism evidence="8 9">
    <name type="scientific">Mycoplasma miroungirhinis</name>
    <dbReference type="NCBI Taxonomy" id="754516"/>
    <lineage>
        <taxon>Bacteria</taxon>
        <taxon>Bacillati</taxon>
        <taxon>Mycoplasmatota</taxon>
        <taxon>Mollicutes</taxon>
        <taxon>Mycoplasmataceae</taxon>
        <taxon>Mycoplasma</taxon>
    </lineage>
</organism>
<evidence type="ECO:0000256" key="1">
    <source>
        <dbReference type="ARBA" id="ARBA00004651"/>
    </source>
</evidence>
<keyword evidence="4 7" id="KW-0812">Transmembrane</keyword>
<evidence type="ECO:0000256" key="3">
    <source>
        <dbReference type="ARBA" id="ARBA00022475"/>
    </source>
</evidence>
<evidence type="ECO:0000313" key="9">
    <source>
        <dbReference type="Proteomes" id="UP000502118"/>
    </source>
</evidence>
<name>A0A6M4JFQ4_9MOLU</name>
<evidence type="ECO:0000313" key="8">
    <source>
        <dbReference type="EMBL" id="QJR43862.1"/>
    </source>
</evidence>
<feature type="transmembrane region" description="Helical" evidence="7">
    <location>
        <begin position="85"/>
        <end position="110"/>
    </location>
</feature>
<dbReference type="KEGG" id="mmio:HLA92_00045"/>
<keyword evidence="5 7" id="KW-1133">Transmembrane helix</keyword>
<dbReference type="Pfam" id="PF02417">
    <property type="entry name" value="Chromate_transp"/>
    <property type="match status" value="1"/>
</dbReference>
<evidence type="ECO:0000256" key="5">
    <source>
        <dbReference type="ARBA" id="ARBA00022989"/>
    </source>
</evidence>
<comment type="subcellular location">
    <subcellularLocation>
        <location evidence="1">Cell membrane</location>
        <topology evidence="1">Multi-pass membrane protein</topology>
    </subcellularLocation>
</comment>
<protein>
    <submittedName>
        <fullName evidence="8">Chromate transporter</fullName>
    </submittedName>
</protein>
<dbReference type="InterPro" id="IPR003370">
    <property type="entry name" value="Chromate_transpt"/>
</dbReference>
<evidence type="ECO:0000256" key="6">
    <source>
        <dbReference type="ARBA" id="ARBA00023136"/>
    </source>
</evidence>
<dbReference type="GO" id="GO:0005886">
    <property type="term" value="C:plasma membrane"/>
    <property type="evidence" value="ECO:0007669"/>
    <property type="project" value="UniProtKB-SubCell"/>
</dbReference>
<dbReference type="EMBL" id="CP053097">
    <property type="protein sequence ID" value="QJR43862.1"/>
    <property type="molecule type" value="Genomic_DNA"/>
</dbReference>
<reference evidence="8 9" key="1">
    <citation type="submission" date="2020-05" db="EMBL/GenBank/DDBJ databases">
        <title>Novel Mycoplasma species detected in Mirounga angustirostris (northern elephant seal) from the USA.</title>
        <authorList>
            <person name="Volokhov D.V."/>
        </authorList>
    </citation>
    <scope>NUCLEOTIDE SEQUENCE [LARGE SCALE GENOMIC DNA]</scope>
    <source>
        <strain evidence="8 9">Mirounga ES2806-NAS</strain>
    </source>
</reference>
<feature type="transmembrane region" description="Helical" evidence="7">
    <location>
        <begin position="180"/>
        <end position="196"/>
    </location>
</feature>
<sequence length="223" mass="25776">MVIFFVGLALVFLSAFIVFGGGQVFLPIYKWIFELLINNFHLQMPLDQIDQVFAVANSTPGIVGTKLAFFTGYLLSYDNFQQAQWWGWLAIFLTYLLISLPAIFLMFFVMKIFQKNQDNVYFIAFNKYLKPCLAAIMISLAVQLIISVAIPYLSLNSSSQYLSLNNNSLKSQIFSGWRKYVLYFWTPFCVILTIYLQKKQIPLLFLILGSIFIGFIIFQPWLL</sequence>
<dbReference type="GO" id="GO:0015109">
    <property type="term" value="F:chromate transmembrane transporter activity"/>
    <property type="evidence" value="ECO:0007669"/>
    <property type="project" value="InterPro"/>
</dbReference>